<dbReference type="InterPro" id="IPR008030">
    <property type="entry name" value="NmrA-like"/>
</dbReference>
<evidence type="ECO:0000313" key="5">
    <source>
        <dbReference type="Proteomes" id="UP001239213"/>
    </source>
</evidence>
<dbReference type="InterPro" id="IPR036291">
    <property type="entry name" value="NAD(P)-bd_dom_sf"/>
</dbReference>
<dbReference type="Gene3D" id="3.40.50.720">
    <property type="entry name" value="NAD(P)-binding Rossmann-like Domain"/>
    <property type="match status" value="1"/>
</dbReference>
<dbReference type="EMBL" id="MPDP01000045">
    <property type="protein sequence ID" value="KAK1489708.1"/>
    <property type="molecule type" value="Genomic_DNA"/>
</dbReference>
<proteinExistence type="predicted"/>
<keyword evidence="5" id="KW-1185">Reference proteome</keyword>
<keyword evidence="2" id="KW-0560">Oxidoreductase</keyword>
<keyword evidence="1" id="KW-0521">NADP</keyword>
<organism evidence="4 5">
    <name type="scientific">Colletotrichum cuscutae</name>
    <dbReference type="NCBI Taxonomy" id="1209917"/>
    <lineage>
        <taxon>Eukaryota</taxon>
        <taxon>Fungi</taxon>
        <taxon>Dikarya</taxon>
        <taxon>Ascomycota</taxon>
        <taxon>Pezizomycotina</taxon>
        <taxon>Sordariomycetes</taxon>
        <taxon>Hypocreomycetidae</taxon>
        <taxon>Glomerellales</taxon>
        <taxon>Glomerellaceae</taxon>
        <taxon>Colletotrichum</taxon>
        <taxon>Colletotrichum acutatum species complex</taxon>
    </lineage>
</organism>
<sequence>MATFKASKILVFGATGQIGVFITAALLDASPSFDQITIFTSPTTVERKADLLDGWKKKGLKIIAGDVDDTEQIKAAYKDADTVISALGRNVIEKQIDLIKLAEETDSVKWFFPSEYGTDIEYGPKSPNERPHQAKLKVRKYIRESVQRLKYTYLVTGPYVDMFLTLPSIAQEAGGFDTAARKAVLIEDGEGKTGLITMKEYVSNSTRLPVSPSTDLSVQSVGTTLVASLRHPEASFNRALKVQSFVATGKEIVAEYEKQTGEKWEIVYSSLETLKKAEEKAWAEGIPYATIFTLRRIWAEGGTLYDKTDNERIGLGPNDVESLEIAVKRSLVTERIPARSRILEQRGVPGTVAASGAEMRNSDVWQLWQLWHVGSFPMTTCDFPSFPNFALSSRLPPLERGRFLVLN</sequence>
<dbReference type="Proteomes" id="UP001239213">
    <property type="component" value="Unassembled WGS sequence"/>
</dbReference>
<dbReference type="Gene3D" id="3.90.25.10">
    <property type="entry name" value="UDP-galactose 4-epimerase, domain 1"/>
    <property type="match status" value="1"/>
</dbReference>
<dbReference type="AlphaFoldDB" id="A0AAI9Y8M8"/>
<dbReference type="SUPFAM" id="SSF51735">
    <property type="entry name" value="NAD(P)-binding Rossmann-fold domains"/>
    <property type="match status" value="1"/>
</dbReference>
<dbReference type="InterPro" id="IPR045312">
    <property type="entry name" value="PCBER-like"/>
</dbReference>
<evidence type="ECO:0000256" key="1">
    <source>
        <dbReference type="ARBA" id="ARBA00022857"/>
    </source>
</evidence>
<dbReference type="PANTHER" id="PTHR47706">
    <property type="entry name" value="NMRA-LIKE FAMILY PROTEIN"/>
    <property type="match status" value="1"/>
</dbReference>
<dbReference type="Pfam" id="PF05368">
    <property type="entry name" value="NmrA"/>
    <property type="match status" value="1"/>
</dbReference>
<name>A0AAI9Y8M8_9PEZI</name>
<accession>A0AAI9Y8M8</accession>
<gene>
    <name evidence="4" type="ORF">CCUS01_14652</name>
</gene>
<dbReference type="PANTHER" id="PTHR47706:SF11">
    <property type="entry name" value="ISOFLAVONE REDUCTASE FAMILY PROTEIN (AFU_ORTHOLOGUE AFUA_1G12510)"/>
    <property type="match status" value="1"/>
</dbReference>
<comment type="caution">
    <text evidence="4">The sequence shown here is derived from an EMBL/GenBank/DDBJ whole genome shotgun (WGS) entry which is preliminary data.</text>
</comment>
<dbReference type="GO" id="GO:0016491">
    <property type="term" value="F:oxidoreductase activity"/>
    <property type="evidence" value="ECO:0007669"/>
    <property type="project" value="UniProtKB-KW"/>
</dbReference>
<dbReference type="CDD" id="cd05259">
    <property type="entry name" value="PCBER_SDR_a"/>
    <property type="match status" value="1"/>
</dbReference>
<reference evidence="4" key="1">
    <citation type="submission" date="2016-11" db="EMBL/GenBank/DDBJ databases">
        <title>The genome sequence of Colletotrichum cuscutae.</title>
        <authorList>
            <person name="Baroncelli R."/>
        </authorList>
    </citation>
    <scope>NUCLEOTIDE SEQUENCE</scope>
    <source>
        <strain evidence="4">IMI 304802</strain>
    </source>
</reference>
<evidence type="ECO:0000313" key="4">
    <source>
        <dbReference type="EMBL" id="KAK1489708.1"/>
    </source>
</evidence>
<evidence type="ECO:0000256" key="2">
    <source>
        <dbReference type="ARBA" id="ARBA00023002"/>
    </source>
</evidence>
<dbReference type="InterPro" id="IPR051609">
    <property type="entry name" value="NmrA/Isoflavone_reductase-like"/>
</dbReference>
<evidence type="ECO:0000259" key="3">
    <source>
        <dbReference type="Pfam" id="PF05368"/>
    </source>
</evidence>
<protein>
    <submittedName>
        <fullName evidence="4">NmrA-like family protein</fullName>
    </submittedName>
</protein>
<feature type="domain" description="NmrA-like" evidence="3">
    <location>
        <begin position="6"/>
        <end position="276"/>
    </location>
</feature>